<dbReference type="EC" id="2.7.4.24" evidence="11"/>
<evidence type="ECO:0000256" key="8">
    <source>
        <dbReference type="ARBA" id="ARBA00022840"/>
    </source>
</evidence>
<dbReference type="PROSITE" id="PS00616">
    <property type="entry name" value="HIS_ACID_PHOSPHAT_1"/>
    <property type="match status" value="1"/>
</dbReference>
<dbReference type="GO" id="GO:0000828">
    <property type="term" value="F:inositol hexakisphosphate kinase activity"/>
    <property type="evidence" value="ECO:0007669"/>
    <property type="project" value="TreeGrafter"/>
</dbReference>
<dbReference type="InterPro" id="IPR037446">
    <property type="entry name" value="His_Pase_VIP1"/>
</dbReference>
<evidence type="ECO:0000256" key="2">
    <source>
        <dbReference type="ARBA" id="ARBA00005609"/>
    </source>
</evidence>
<comment type="catalytic activity">
    <reaction evidence="9">
        <text>5-diphospho-1D-myo-inositol 1,2,3,4,6-pentakisphosphate + ATP + H(+) = 1,5-bis(diphospho)-1D-myo-inositol 2,3,4,6-tetrakisphosphate + ADP</text>
        <dbReference type="Rhea" id="RHEA:10276"/>
        <dbReference type="ChEBI" id="CHEBI:15378"/>
        <dbReference type="ChEBI" id="CHEBI:30616"/>
        <dbReference type="ChEBI" id="CHEBI:58628"/>
        <dbReference type="ChEBI" id="CHEBI:77983"/>
        <dbReference type="ChEBI" id="CHEBI:456216"/>
        <dbReference type="EC" id="2.7.4.24"/>
    </reaction>
    <physiologicalReaction direction="left-to-right" evidence="9">
        <dbReference type="Rhea" id="RHEA:10277"/>
    </physiologicalReaction>
</comment>
<keyword evidence="6 11" id="KW-0547">Nucleotide-binding</keyword>
<sequence>MTEILNRMDENVFEIVIFGDDTILNKDVEEWPVVDALIAFHSGGYPLAKAEKYVELRKPFVLNDLAEQRTLMDRRKVYDRLESAGIDVPRHVYMSRDGYISTGSQGGDGSIPELVEYDDHIEINGVAIYKPFVEKPVNAEDHEIHIYYPTSAGGGYKKLFRKVGNRSSEFYPDINEVRREGSFIYEDFLETQGTDVKMYTVGPDYGHAEARKSPTLDGSVVRNPDGKELRFPVIPSLREKEIARRIVLVFKQYVCGFDLLRVEEGDSKLVPFCCDVNGFSFVKSSRKYYDDCAQLISEYVIAAIKPRSVPIFSALNPLMKTTANYYPETPKRATNFLRDTSGGTAHFRHPQLVGAGVDQEALSQASLPETGASPIRSVDLPSTLADGAPPVRDMSDQLSIEFGASRSRCPSVSSSVGENSTGQMSQLMGREKSGTHQEELRCVIAVIRHGDRTPKQKLKSKVKYPEILDFFHKYSSKSSRKDLKVKGKGPLSEFLDTINRIITGREKAGQKRMDPEMYKLHHMRDILVKWKFEGLNRKLQMKPQEWETILDEKKNVAKEVCTKVLLILKWGGNLTKLGEKQAITLGERLRKELYPDAPGGGILRLHSTFRHDLKIRTSDEGRVMKTAAAFAKGMLQLEGDLPPIVVSLVHKDSMHMLDPSGNKVVKQMLDKCKERIHVNLPRDYDFKEGSMIMRETAVGPSSLISLHTALKQIRNPRKVLHEIHEIIGELLTQLDEMLGSMGSHDEYGGEGHHEEEVISGIKLYKGETLLELTERWRLLYTKLYDEEKDEFDLTRIPDVHDNVRFDMLHNPRLGLTSTLSKLYNKAKLMADATVPQEYGVTIDERRRIAEKMCYPLLDKIKGDLTIAKTEDQVDVRYMLDLNHAADLQVNTLGRRVRTRLYFTSESHLHTLLNVLRFPSAKGKPSLLSKRGKKHVNEAPEFCYLTQVIIRLFENRAKDEDDPRRFRVEIMFSPGAAATPLHTSELLRDRDSGRFNTSPLQVISKENITCQELEDYFGEAIALGRDGENCDDRKEMINTLEKEHIENSINRDNNNLQNALSGIFAKVSNDAKRCL</sequence>
<dbReference type="AlphaFoldDB" id="A0A7S1BNT7"/>
<gene>
    <name evidence="14" type="ORF">CHYS00102_LOCUS19425</name>
</gene>
<dbReference type="GO" id="GO:0006020">
    <property type="term" value="P:inositol metabolic process"/>
    <property type="evidence" value="ECO:0007669"/>
    <property type="project" value="TreeGrafter"/>
</dbReference>
<dbReference type="Gene3D" id="3.40.50.1240">
    <property type="entry name" value="Phosphoglycerate mutase-like"/>
    <property type="match status" value="1"/>
</dbReference>
<organism evidence="14">
    <name type="scientific">Corethron hystrix</name>
    <dbReference type="NCBI Taxonomy" id="216773"/>
    <lineage>
        <taxon>Eukaryota</taxon>
        <taxon>Sar</taxon>
        <taxon>Stramenopiles</taxon>
        <taxon>Ochrophyta</taxon>
        <taxon>Bacillariophyta</taxon>
        <taxon>Coscinodiscophyceae</taxon>
        <taxon>Corethrophycidae</taxon>
        <taxon>Corethrales</taxon>
        <taxon>Corethraceae</taxon>
        <taxon>Corethron</taxon>
    </lineage>
</organism>
<dbReference type="FunFam" id="3.30.470.20:FF:000036">
    <property type="entry name" value="Inositol hexakisphosphate and diphosphoinositol-pentakisphosphate kinase"/>
    <property type="match status" value="1"/>
</dbReference>
<dbReference type="InterPro" id="IPR040557">
    <property type="entry name" value="VIP1_N"/>
</dbReference>
<reference evidence="14" key="1">
    <citation type="submission" date="2021-01" db="EMBL/GenBank/DDBJ databases">
        <authorList>
            <person name="Corre E."/>
            <person name="Pelletier E."/>
            <person name="Niang G."/>
            <person name="Scheremetjew M."/>
            <person name="Finn R."/>
            <person name="Kale V."/>
            <person name="Holt S."/>
            <person name="Cochrane G."/>
            <person name="Meng A."/>
            <person name="Brown T."/>
            <person name="Cohen L."/>
        </authorList>
    </citation>
    <scope>NUCLEOTIDE SEQUENCE</scope>
    <source>
        <strain evidence="14">308</strain>
    </source>
</reference>
<dbReference type="InterPro" id="IPR033379">
    <property type="entry name" value="Acid_Pase_AS"/>
</dbReference>
<evidence type="ECO:0000256" key="9">
    <source>
        <dbReference type="ARBA" id="ARBA00033696"/>
    </source>
</evidence>
<evidence type="ECO:0000256" key="3">
    <source>
        <dbReference type="ARBA" id="ARBA00022490"/>
    </source>
</evidence>
<comment type="function">
    <text evidence="11">Bifunctional inositol kinase that acts in concert with the IP6K kinases to synthesize the diphosphate group-containing inositol pyrophosphates diphosphoinositol pentakisphosphate, PP-InsP5, and bis-diphosphoinositol tetrakisphosphate, (PP)2-InsP4. PP-InsP5 and (PP)2-InsP4, also respectively called InsP7 and InsP8, may regulate a variety of cellular processes, including apoptosis, vesicle trafficking, cytoskeletal dynamics, and exocytosis. Phosphorylates inositol hexakisphosphate (InsP6).</text>
</comment>
<dbReference type="SUPFAM" id="SSF53254">
    <property type="entry name" value="Phosphoglycerate mutase-like"/>
    <property type="match status" value="1"/>
</dbReference>
<dbReference type="GO" id="GO:0005829">
    <property type="term" value="C:cytosol"/>
    <property type="evidence" value="ECO:0007669"/>
    <property type="project" value="UniProtKB-SubCell"/>
</dbReference>
<feature type="domain" description="VIP1 N-terminal" evidence="13">
    <location>
        <begin position="1"/>
        <end position="73"/>
    </location>
</feature>
<keyword evidence="4" id="KW-0597">Phosphoprotein</keyword>
<protein>
    <recommendedName>
        <fullName evidence="11">Inositol hexakisphosphate and diphosphoinositol-pentakisphosphate kinase</fullName>
        <ecNumber evidence="11">2.7.4.24</ecNumber>
    </recommendedName>
</protein>
<dbReference type="GO" id="GO:0033857">
    <property type="term" value="F:5-diphosphoinositol pentakisphosphate 1-kinase activity"/>
    <property type="evidence" value="ECO:0007669"/>
    <property type="project" value="TreeGrafter"/>
</dbReference>
<keyword evidence="8 11" id="KW-0067">ATP-binding</keyword>
<evidence type="ECO:0000256" key="10">
    <source>
        <dbReference type="ARBA" id="ARBA00034629"/>
    </source>
</evidence>
<evidence type="ECO:0000256" key="5">
    <source>
        <dbReference type="ARBA" id="ARBA00022679"/>
    </source>
</evidence>
<dbReference type="GO" id="GO:0005524">
    <property type="term" value="F:ATP binding"/>
    <property type="evidence" value="ECO:0007669"/>
    <property type="project" value="UniProtKB-KW"/>
</dbReference>
<keyword evidence="5 11" id="KW-0808">Transferase</keyword>
<evidence type="ECO:0000256" key="12">
    <source>
        <dbReference type="SAM" id="MobiDB-lite"/>
    </source>
</evidence>
<evidence type="ECO:0000313" key="14">
    <source>
        <dbReference type="EMBL" id="CAD8892219.1"/>
    </source>
</evidence>
<comment type="similarity">
    <text evidence="2 11">Belongs to the histidine acid phosphatase family. VIP1 subfamily.</text>
</comment>
<proteinExistence type="inferred from homology"/>
<dbReference type="InterPro" id="IPR029033">
    <property type="entry name" value="His_PPase_superfam"/>
</dbReference>
<dbReference type="GO" id="GO:0032958">
    <property type="term" value="P:inositol phosphate biosynthetic process"/>
    <property type="evidence" value="ECO:0007669"/>
    <property type="project" value="TreeGrafter"/>
</dbReference>
<evidence type="ECO:0000256" key="7">
    <source>
        <dbReference type="ARBA" id="ARBA00022777"/>
    </source>
</evidence>
<comment type="subcellular location">
    <subcellularLocation>
        <location evidence="1 11">Cytoplasm</location>
        <location evidence="1 11">Cytosol</location>
    </subcellularLocation>
</comment>
<evidence type="ECO:0000256" key="4">
    <source>
        <dbReference type="ARBA" id="ARBA00022553"/>
    </source>
</evidence>
<keyword evidence="3 11" id="KW-0963">Cytoplasm</keyword>
<accession>A0A7S1BNT7</accession>
<evidence type="ECO:0000259" key="13">
    <source>
        <dbReference type="Pfam" id="PF18086"/>
    </source>
</evidence>
<dbReference type="InterPro" id="IPR000560">
    <property type="entry name" value="His_Pase_clade-2"/>
</dbReference>
<dbReference type="EMBL" id="HBFR01026931">
    <property type="protein sequence ID" value="CAD8892219.1"/>
    <property type="molecule type" value="Transcribed_RNA"/>
</dbReference>
<evidence type="ECO:0000256" key="1">
    <source>
        <dbReference type="ARBA" id="ARBA00004514"/>
    </source>
</evidence>
<comment type="catalytic activity">
    <reaction evidence="10">
        <text>1D-myo-inositol hexakisphosphate + ATP = 1-diphospho-1D-myo-inositol 2,3,4,5,6-pentakisphosphate + ADP</text>
        <dbReference type="Rhea" id="RHEA:37459"/>
        <dbReference type="ChEBI" id="CHEBI:30616"/>
        <dbReference type="ChEBI" id="CHEBI:58130"/>
        <dbReference type="ChEBI" id="CHEBI:74946"/>
        <dbReference type="ChEBI" id="CHEBI:456216"/>
        <dbReference type="EC" id="2.7.4.24"/>
    </reaction>
    <physiologicalReaction direction="left-to-right" evidence="10">
        <dbReference type="Rhea" id="RHEA:37460"/>
    </physiologicalReaction>
</comment>
<feature type="region of interest" description="Disordered" evidence="12">
    <location>
        <begin position="366"/>
        <end position="390"/>
    </location>
</feature>
<dbReference type="Gene3D" id="3.40.50.11950">
    <property type="match status" value="1"/>
</dbReference>
<dbReference type="Pfam" id="PF18086">
    <property type="entry name" value="PPIP5K2_N"/>
    <property type="match status" value="1"/>
</dbReference>
<evidence type="ECO:0000256" key="11">
    <source>
        <dbReference type="RuleBase" id="RU365032"/>
    </source>
</evidence>
<keyword evidence="7 11" id="KW-0418">Kinase</keyword>
<dbReference type="CDD" id="cd07061">
    <property type="entry name" value="HP_HAP_like"/>
    <property type="match status" value="1"/>
</dbReference>
<evidence type="ECO:0000256" key="6">
    <source>
        <dbReference type="ARBA" id="ARBA00022741"/>
    </source>
</evidence>
<dbReference type="PANTHER" id="PTHR12750:SF9">
    <property type="entry name" value="INOSITOL HEXAKISPHOSPHATE AND DIPHOSPHOINOSITOL-PENTAKISPHOSPHATE KINASE"/>
    <property type="match status" value="1"/>
</dbReference>
<dbReference type="PANTHER" id="PTHR12750">
    <property type="entry name" value="DIPHOSPHOINOSITOL PENTAKISPHOSPHATE KINASE"/>
    <property type="match status" value="1"/>
</dbReference>
<dbReference type="Pfam" id="PF00328">
    <property type="entry name" value="His_Phos_2"/>
    <property type="match status" value="1"/>
</dbReference>
<dbReference type="Gene3D" id="3.30.470.20">
    <property type="entry name" value="ATP-grasp fold, B domain"/>
    <property type="match status" value="1"/>
</dbReference>
<name>A0A7S1BNT7_9STRA</name>